<dbReference type="SMART" id="SM00558">
    <property type="entry name" value="JmjC"/>
    <property type="match status" value="1"/>
</dbReference>
<reference evidence="2 3" key="1">
    <citation type="journal article" date="2020" name="G3 (Bethesda)">
        <title>Improved Reference Genome for Cyclotella cryptica CCMP332, a Model for Cell Wall Morphogenesis, Salinity Adaptation, and Lipid Production in Diatoms (Bacillariophyta).</title>
        <authorList>
            <person name="Roberts W.R."/>
            <person name="Downey K.M."/>
            <person name="Ruck E.C."/>
            <person name="Traller J.C."/>
            <person name="Alverson A.J."/>
        </authorList>
    </citation>
    <scope>NUCLEOTIDE SEQUENCE [LARGE SCALE GENOMIC DNA]</scope>
    <source>
        <strain evidence="2 3">CCMP332</strain>
    </source>
</reference>
<evidence type="ECO:0000313" key="2">
    <source>
        <dbReference type="EMBL" id="KAL3799758.1"/>
    </source>
</evidence>
<feature type="domain" description="JmjC" evidence="1">
    <location>
        <begin position="269"/>
        <end position="405"/>
    </location>
</feature>
<dbReference type="EMBL" id="JABMIG020000036">
    <property type="protein sequence ID" value="KAL3799758.1"/>
    <property type="molecule type" value="Genomic_DNA"/>
</dbReference>
<dbReference type="PANTHER" id="PTHR12480:SF6">
    <property type="entry name" value="2-OXOGLUTARATE AND IRON-DEPENDENT OXYGENASE JMJD4"/>
    <property type="match status" value="1"/>
</dbReference>
<evidence type="ECO:0000313" key="3">
    <source>
        <dbReference type="Proteomes" id="UP001516023"/>
    </source>
</evidence>
<name>A0ABD3QH33_9STRA</name>
<dbReference type="PANTHER" id="PTHR12480">
    <property type="entry name" value="ARGININE DEMETHYLASE AND LYSYL-HYDROXYLASE JMJD"/>
    <property type="match status" value="1"/>
</dbReference>
<proteinExistence type="predicted"/>
<gene>
    <name evidence="2" type="ORF">HJC23_010408</name>
</gene>
<dbReference type="Pfam" id="PF02373">
    <property type="entry name" value="JmjC"/>
    <property type="match status" value="1"/>
</dbReference>
<dbReference type="AlphaFoldDB" id="A0ABD3QH33"/>
<dbReference type="InterPro" id="IPR050910">
    <property type="entry name" value="JMJD6_ArgDemeth/LysHydrox"/>
</dbReference>
<dbReference type="Gene3D" id="2.60.120.650">
    <property type="entry name" value="Cupin"/>
    <property type="match status" value="1"/>
</dbReference>
<keyword evidence="3" id="KW-1185">Reference proteome</keyword>
<dbReference type="SUPFAM" id="SSF51197">
    <property type="entry name" value="Clavaminate synthase-like"/>
    <property type="match status" value="1"/>
</dbReference>
<dbReference type="InterPro" id="IPR003347">
    <property type="entry name" value="JmjC_dom"/>
</dbReference>
<organism evidence="2 3">
    <name type="scientific">Cyclotella cryptica</name>
    <dbReference type="NCBI Taxonomy" id="29204"/>
    <lineage>
        <taxon>Eukaryota</taxon>
        <taxon>Sar</taxon>
        <taxon>Stramenopiles</taxon>
        <taxon>Ochrophyta</taxon>
        <taxon>Bacillariophyta</taxon>
        <taxon>Coscinodiscophyceae</taxon>
        <taxon>Thalassiosirophycidae</taxon>
        <taxon>Stephanodiscales</taxon>
        <taxon>Stephanodiscaceae</taxon>
        <taxon>Cyclotella</taxon>
    </lineage>
</organism>
<protein>
    <recommendedName>
        <fullName evidence="1">JmjC domain-containing protein</fullName>
    </recommendedName>
</protein>
<comment type="caution">
    <text evidence="2">The sequence shown here is derived from an EMBL/GenBank/DDBJ whole genome shotgun (WGS) entry which is preliminary data.</text>
</comment>
<accession>A0ABD3QH33</accession>
<sequence>MGTESNIVHEDDSSLSSHSIQLRKAFQDCSDGIERLRQACTHGSGPPFFDGITSELVHSAWIAAERYQDERKDAIDDVRRRLHVFNRGDTAPVIDIINVNDDGLLSLEATRDRDAFLHHYNEATQMKPHQFKLRYCTRNVPCIIRGLSESDFSYVSSNWRSRNNHVNVEWFRKYVGDNTKVPVRIDGHEPCANTSYKQSDNGLDSDGRAKECETIDTTLLEWIDYCHQNKQRSRHAEIKELERKPIELGSTGYLKDWHLLQLLSSKQFSQCDDSSPLYSVPSIYERDLLNNFLTRYTEGDYKFVYWGPHESRTNLHSDVLHSFSWSYNVVGKKRWTFYVPGDNDGEGGTSDEETFELIQETGEMIFVPSKWKHEVVNLVETLSINHNWITSSNIDFTYDCLLTEISSIEKEIKAWGIVSDDDYEARENMLRGCVGLDVSMLVLMVLLELIELLGALFSVGDSPDPTLSFLGEDSLWECFYSVFRLRSVLEDILFTNPAQSDNVNVMQRLAAVLDSWEMASQITSHAEFCLELSARLQKLNL</sequence>
<dbReference type="Proteomes" id="UP001516023">
    <property type="component" value="Unassembled WGS sequence"/>
</dbReference>
<evidence type="ECO:0000259" key="1">
    <source>
        <dbReference type="PROSITE" id="PS51184"/>
    </source>
</evidence>
<dbReference type="PROSITE" id="PS51184">
    <property type="entry name" value="JMJC"/>
    <property type="match status" value="1"/>
</dbReference>